<accession>A0A2N9EPV3</accession>
<name>A0A2N9EPV3_FAGSY</name>
<organism evidence="2">
    <name type="scientific">Fagus sylvatica</name>
    <name type="common">Beechnut</name>
    <dbReference type="NCBI Taxonomy" id="28930"/>
    <lineage>
        <taxon>Eukaryota</taxon>
        <taxon>Viridiplantae</taxon>
        <taxon>Streptophyta</taxon>
        <taxon>Embryophyta</taxon>
        <taxon>Tracheophyta</taxon>
        <taxon>Spermatophyta</taxon>
        <taxon>Magnoliopsida</taxon>
        <taxon>eudicotyledons</taxon>
        <taxon>Gunneridae</taxon>
        <taxon>Pentapetalae</taxon>
        <taxon>rosids</taxon>
        <taxon>fabids</taxon>
        <taxon>Fagales</taxon>
        <taxon>Fagaceae</taxon>
        <taxon>Fagus</taxon>
    </lineage>
</organism>
<feature type="compositionally biased region" description="Acidic residues" evidence="1">
    <location>
        <begin position="1"/>
        <end position="12"/>
    </location>
</feature>
<protein>
    <submittedName>
        <fullName evidence="2">Uncharacterized protein</fullName>
    </submittedName>
</protein>
<feature type="compositionally biased region" description="Polar residues" evidence="1">
    <location>
        <begin position="79"/>
        <end position="91"/>
    </location>
</feature>
<feature type="region of interest" description="Disordered" evidence="1">
    <location>
        <begin position="351"/>
        <end position="372"/>
    </location>
</feature>
<evidence type="ECO:0000313" key="2">
    <source>
        <dbReference type="EMBL" id="SPC80867.1"/>
    </source>
</evidence>
<reference evidence="2" key="1">
    <citation type="submission" date="2018-02" db="EMBL/GenBank/DDBJ databases">
        <authorList>
            <person name="Cohen D.B."/>
            <person name="Kent A.D."/>
        </authorList>
    </citation>
    <scope>NUCLEOTIDE SEQUENCE</scope>
</reference>
<evidence type="ECO:0000256" key="1">
    <source>
        <dbReference type="SAM" id="MobiDB-lite"/>
    </source>
</evidence>
<dbReference type="AlphaFoldDB" id="A0A2N9EPV3"/>
<dbReference type="EMBL" id="OIVN01000477">
    <property type="protein sequence ID" value="SPC80867.1"/>
    <property type="molecule type" value="Genomic_DNA"/>
</dbReference>
<sequence length="513" mass="56251">MGDEGDDEEDDARAEKTKKISHGRPNQYPTEMGMMKQPAGSFSFTHWSRWTALQTGPRQHQLKQRNHNQGCHGHHHSRATTTTAQHSGGPCSSTSWNLGSKLILICGIGFTWSTVTLVRVLHHRWIRRMLEGNAPLASEWSTTLGVEFWAQHPPHTNPARIQPFSRIDLGTIPSRGHHGILIGSQSSQGVLAEGQSGAEVLLSHLRILFAKYNIGPSAADAPIMNPKSKPTSIRSWNHTPPRKEFGSLVTSFKARTSSMAANTLPSRDNMGPPKPNAELEAFGRLNGKPIRIAANSCPFDQTEAHFVEAALYDDLASTGEPSIVRPCGTPLPVWKDIRDDPETDLQELLERKEKRKGHEVESGSPPQCVPMSSEEVTVDHARSMVMNPQVVAVDQTRSMVANTKKAAEDQTESATTNPEGSMVDHSRSTVMNSEEEDAVDQTESTARKRKESTTAEPNLTSKEELEVINLSNDPNVNKPISISSLCYNTQVASAANIIPQVGISSAVRITKIQ</sequence>
<feature type="region of interest" description="Disordered" evidence="1">
    <location>
        <begin position="401"/>
        <end position="463"/>
    </location>
</feature>
<feature type="region of interest" description="Disordered" evidence="1">
    <location>
        <begin position="1"/>
        <end position="35"/>
    </location>
</feature>
<feature type="compositionally biased region" description="Basic and acidic residues" evidence="1">
    <location>
        <begin position="351"/>
        <end position="361"/>
    </location>
</feature>
<feature type="region of interest" description="Disordered" evidence="1">
    <location>
        <begin position="55"/>
        <end position="91"/>
    </location>
</feature>
<gene>
    <name evidence="2" type="ORF">FSB_LOCUS8749</name>
</gene>
<proteinExistence type="predicted"/>
<feature type="compositionally biased region" description="Basic residues" evidence="1">
    <location>
        <begin position="60"/>
        <end position="78"/>
    </location>
</feature>